<sequence>MFRQRWKLILLFFSIFFFFLTAVSLLMTGTGSDLFIGNAYATNLLLSLALLFMVLYIAARFRRKE</sequence>
<dbReference type="EMBL" id="JBHUPG010000012">
    <property type="protein sequence ID" value="MFD2911642.1"/>
    <property type="molecule type" value="Genomic_DNA"/>
</dbReference>
<dbReference type="RefSeq" id="WP_204729408.1">
    <property type="nucleotide sequence ID" value="NZ_JAFBDK010000008.1"/>
</dbReference>
<protein>
    <submittedName>
        <fullName evidence="2">Uncharacterized protein</fullName>
    </submittedName>
</protein>
<reference evidence="3" key="1">
    <citation type="journal article" date="2019" name="Int. J. Syst. Evol. Microbiol.">
        <title>The Global Catalogue of Microorganisms (GCM) 10K type strain sequencing project: providing services to taxonomists for standard genome sequencing and annotation.</title>
        <authorList>
            <consortium name="The Broad Institute Genomics Platform"/>
            <consortium name="The Broad Institute Genome Sequencing Center for Infectious Disease"/>
            <person name="Wu L."/>
            <person name="Ma J."/>
        </authorList>
    </citation>
    <scope>NUCLEOTIDE SEQUENCE [LARGE SCALE GENOMIC DNA]</scope>
    <source>
        <strain evidence="3">KCTC 13528</strain>
    </source>
</reference>
<gene>
    <name evidence="2" type="ORF">ACFS5P_07120</name>
</gene>
<evidence type="ECO:0000313" key="3">
    <source>
        <dbReference type="Proteomes" id="UP001597561"/>
    </source>
</evidence>
<keyword evidence="1" id="KW-1133">Transmembrane helix</keyword>
<organism evidence="2 3">
    <name type="scientific">Jeotgalibacillus terrae</name>
    <dbReference type="NCBI Taxonomy" id="587735"/>
    <lineage>
        <taxon>Bacteria</taxon>
        <taxon>Bacillati</taxon>
        <taxon>Bacillota</taxon>
        <taxon>Bacilli</taxon>
        <taxon>Bacillales</taxon>
        <taxon>Caryophanaceae</taxon>
        <taxon>Jeotgalibacillus</taxon>
    </lineage>
</organism>
<dbReference type="Proteomes" id="UP001597561">
    <property type="component" value="Unassembled WGS sequence"/>
</dbReference>
<keyword evidence="1" id="KW-0812">Transmembrane</keyword>
<keyword evidence="3" id="KW-1185">Reference proteome</keyword>
<evidence type="ECO:0000256" key="1">
    <source>
        <dbReference type="SAM" id="Phobius"/>
    </source>
</evidence>
<comment type="caution">
    <text evidence="2">The sequence shown here is derived from an EMBL/GenBank/DDBJ whole genome shotgun (WGS) entry which is preliminary data.</text>
</comment>
<accession>A0ABW5ZJB8</accession>
<name>A0ABW5ZJB8_9BACL</name>
<keyword evidence="1" id="KW-0472">Membrane</keyword>
<feature type="transmembrane region" description="Helical" evidence="1">
    <location>
        <begin position="40"/>
        <end position="59"/>
    </location>
</feature>
<evidence type="ECO:0000313" key="2">
    <source>
        <dbReference type="EMBL" id="MFD2911642.1"/>
    </source>
</evidence>
<proteinExistence type="predicted"/>